<accession>A0A2N9JIW2</accession>
<dbReference type="EMBL" id="LT985188">
    <property type="protein sequence ID" value="SPD87502.1"/>
    <property type="molecule type" value="Genomic_DNA"/>
</dbReference>
<dbReference type="Gene3D" id="3.20.20.80">
    <property type="entry name" value="Glycosidases"/>
    <property type="match status" value="1"/>
</dbReference>
<evidence type="ECO:0000259" key="1">
    <source>
        <dbReference type="SMART" id="SM00642"/>
    </source>
</evidence>
<dbReference type="GO" id="GO:0030980">
    <property type="term" value="P:alpha-glucan catabolic process"/>
    <property type="evidence" value="ECO:0007669"/>
    <property type="project" value="TreeGrafter"/>
</dbReference>
<dbReference type="GO" id="GO:0005992">
    <property type="term" value="P:trehalose biosynthetic process"/>
    <property type="evidence" value="ECO:0007669"/>
    <property type="project" value="TreeGrafter"/>
</dbReference>
<feature type="domain" description="Glycosyl hydrolase family 13 catalytic" evidence="1">
    <location>
        <begin position="42"/>
        <end position="721"/>
    </location>
</feature>
<dbReference type="InterPro" id="IPR017853">
    <property type="entry name" value="GH"/>
</dbReference>
<dbReference type="SUPFAM" id="SSF51445">
    <property type="entry name" value="(Trans)glycosidases"/>
    <property type="match status" value="1"/>
</dbReference>
<evidence type="ECO:0000313" key="3">
    <source>
        <dbReference type="Proteomes" id="UP000238164"/>
    </source>
</evidence>
<dbReference type="Gene3D" id="3.30.1590.10">
    <property type="entry name" value="Maltooligosyl trehalose synthase, domain 2"/>
    <property type="match status" value="1"/>
</dbReference>
<proteinExistence type="predicted"/>
<reference evidence="2 3" key="1">
    <citation type="submission" date="2018-02" db="EMBL/GenBank/DDBJ databases">
        <authorList>
            <person name="Cohen D.B."/>
            <person name="Kent A.D."/>
        </authorList>
    </citation>
    <scope>NUCLEOTIDE SEQUENCE [LARGE SCALE GENOMIC DNA]</scope>
    <source>
        <strain evidence="2">1</strain>
    </source>
</reference>
<dbReference type="GO" id="GO:0047470">
    <property type="term" value="F:(1,4)-alpha-D-glucan 1-alpha-D-glucosylmutase activity"/>
    <property type="evidence" value="ECO:0007669"/>
    <property type="project" value="TreeGrafter"/>
</dbReference>
<gene>
    <name evidence="2" type="ORF">MPLG2_2472</name>
</gene>
<evidence type="ECO:0000313" key="2">
    <source>
        <dbReference type="EMBL" id="SPD87502.1"/>
    </source>
</evidence>
<sequence length="826" mass="88974">MGPLLARVKRIFARTIRRLDWHPAEPVATMTRVTSTTQVRPFTGTYRLQLHAGFTLDDACGVVPYLADLGVSHLYLAPILTAVPGSVHGYDVLDHTAINPELGGRPALARLAHTAHEHGLGIVVDIVPNHMALVAPQWRNAPLWQVLREGPTSAAAHWFDVDWAHLDGRFGLPILGGTLADELAAGSLTLDVGRPDEGPAAGAPVLRYYDHVLPLNPDGPTSGDLGDVLAAQHWLLASHTEAADVLNYRRFFEVDQLVAIRVELPDVFDATHALLLELHHAGVIDGFRVDHPDGLADPEAYLARLADKCRPGTPIWVEKILEGHERLPEWAAAGTTGYDAAFALDTALVDPATVETVTTAWVATGGEPSLEACTAQSKRQVLDQLLQPELNRLQRAAAKALPGHEPSALREALTELLVELHVYRAYVRPGTEPDAQLVAPLHEALARVHDDHPDLAEAATDLAGVLERPGTAPGDAEAAADLCVRFQQTTGPVMAKGIEDTTFYRWHRLCALNEVGFDPVTGEHPGTADLHAWAAHQADHWPLGLTGLSTHDTKRSEDVRARLLALAGDADAWTRLSALAVAAADAHGVDLATAHLVWQTLAGVGRITPERLDAYLTKAIREAKQHTSWLQPDDDYEKRVLDLGRSILAGDELGVAIAAAVRDNRAAIRSVTLAQKLVQLTLPGVPDTYQGACQLNLTLVDPDNRDDIDFAAHSARLARLDAGGALESLDDEVMLVTSRTLRLRRERAELFADDYRALNLPPGLLGFGRGDDVVVVVQQGRAAAAGDVDLPNDTWVDVLTGNRFDGATAAADLLATLPVALLVREG</sequence>
<dbReference type="Gene3D" id="1.10.150.200">
    <property type="entry name" value="Maltooligosyl trehalose synthase, domain 3"/>
    <property type="match status" value="1"/>
</dbReference>
<dbReference type="PANTHER" id="PTHR10357:SF216">
    <property type="entry name" value="MALTOOLIGOSYL TREHALOSE SYNTHASE-RELATED"/>
    <property type="match status" value="1"/>
</dbReference>
<dbReference type="InterPro" id="IPR006047">
    <property type="entry name" value="GH13_cat_dom"/>
</dbReference>
<name>A0A2N9JIW2_9ACTN</name>
<dbReference type="InterPro" id="IPR013797">
    <property type="entry name" value="Maltooligo_trehalose_synth_4"/>
</dbReference>
<dbReference type="Pfam" id="PF00128">
    <property type="entry name" value="Alpha-amylase"/>
    <property type="match status" value="1"/>
</dbReference>
<dbReference type="Proteomes" id="UP000238164">
    <property type="component" value="Chromosome 1"/>
</dbReference>
<dbReference type="NCBIfam" id="TIGR02401">
    <property type="entry name" value="trehalose_TreY"/>
    <property type="match status" value="1"/>
</dbReference>
<keyword evidence="3" id="KW-1185">Reference proteome</keyword>
<dbReference type="AlphaFoldDB" id="A0A2N9JIW2"/>
<dbReference type="InterPro" id="IPR012767">
    <property type="entry name" value="Trehalose_TreY"/>
</dbReference>
<dbReference type="SMART" id="SM00642">
    <property type="entry name" value="Aamy"/>
    <property type="match status" value="1"/>
</dbReference>
<dbReference type="CDD" id="cd11336">
    <property type="entry name" value="AmyAc_MTSase"/>
    <property type="match status" value="1"/>
</dbReference>
<dbReference type="PANTHER" id="PTHR10357">
    <property type="entry name" value="ALPHA-AMYLASE FAMILY MEMBER"/>
    <property type="match status" value="1"/>
</dbReference>
<protein>
    <submittedName>
        <fullName evidence="2">Malto-oligosyltrehalose synthase</fullName>
    </submittedName>
</protein>
<dbReference type="Gene3D" id="1.10.10.470">
    <property type="entry name" value="Maltooligosyl trehalose synthase, domain 4"/>
    <property type="match status" value="1"/>
</dbReference>
<organism evidence="2 3">
    <name type="scientific">Micropruina glycogenica</name>
    <dbReference type="NCBI Taxonomy" id="75385"/>
    <lineage>
        <taxon>Bacteria</taxon>
        <taxon>Bacillati</taxon>
        <taxon>Actinomycetota</taxon>
        <taxon>Actinomycetes</taxon>
        <taxon>Propionibacteriales</taxon>
        <taxon>Nocardioidaceae</taxon>
        <taxon>Micropruina</taxon>
    </lineage>
</organism>
<dbReference type="KEGG" id="mgg:MPLG2_2472"/>